<dbReference type="InterPro" id="IPR016032">
    <property type="entry name" value="Sig_transdc_resp-reg_C-effctor"/>
</dbReference>
<evidence type="ECO:0000256" key="2">
    <source>
        <dbReference type="ARBA" id="ARBA00023015"/>
    </source>
</evidence>
<evidence type="ECO:0000313" key="11">
    <source>
        <dbReference type="EMBL" id="RKN32227.1"/>
    </source>
</evidence>
<comment type="similarity">
    <text evidence="1">Belongs to the AfsR/DnrI/RedD regulatory family.</text>
</comment>
<dbReference type="InterPro" id="IPR051677">
    <property type="entry name" value="AfsR-DnrI-RedD_regulator"/>
</dbReference>
<dbReference type="PANTHER" id="PTHR35807">
    <property type="entry name" value="TRANSCRIPTIONAL REGULATOR REDD-RELATED"/>
    <property type="match status" value="1"/>
</dbReference>
<dbReference type="SUPFAM" id="SSF52540">
    <property type="entry name" value="P-loop containing nucleoside triphosphate hydrolases"/>
    <property type="match status" value="1"/>
</dbReference>
<evidence type="ECO:0000313" key="10">
    <source>
        <dbReference type="EMBL" id="RKN20961.1"/>
    </source>
</evidence>
<dbReference type="Pfam" id="PF03704">
    <property type="entry name" value="BTAD"/>
    <property type="match status" value="1"/>
</dbReference>
<dbReference type="SMART" id="SM00028">
    <property type="entry name" value="TPR"/>
    <property type="match status" value="6"/>
</dbReference>
<dbReference type="GO" id="GO:0000160">
    <property type="term" value="P:phosphorelay signal transduction system"/>
    <property type="evidence" value="ECO:0007669"/>
    <property type="project" value="InterPro"/>
</dbReference>
<keyword evidence="4" id="KW-0804">Transcription</keyword>
<evidence type="ECO:0000259" key="9">
    <source>
        <dbReference type="SMART" id="SM01043"/>
    </source>
</evidence>
<evidence type="ECO:0000256" key="4">
    <source>
        <dbReference type="ARBA" id="ARBA00023163"/>
    </source>
</evidence>
<dbReference type="SMART" id="SM00382">
    <property type="entry name" value="AAA"/>
    <property type="match status" value="1"/>
</dbReference>
<dbReference type="Proteomes" id="UP000271548">
    <property type="component" value="Unassembled WGS sequence"/>
</dbReference>
<keyword evidence="5" id="KW-0802">TPR repeat</keyword>
<dbReference type="PRINTS" id="PR00364">
    <property type="entry name" value="DISEASERSIST"/>
</dbReference>
<evidence type="ECO:0000256" key="1">
    <source>
        <dbReference type="ARBA" id="ARBA00005820"/>
    </source>
</evidence>
<dbReference type="InterPro" id="IPR001867">
    <property type="entry name" value="OmpR/PhoB-type_DNA-bd"/>
</dbReference>
<comment type="caution">
    <text evidence="11">The sequence shown here is derived from an EMBL/GenBank/DDBJ whole genome shotgun (WGS) entry which is preliminary data.</text>
</comment>
<dbReference type="InterPro" id="IPR005158">
    <property type="entry name" value="BTAD"/>
</dbReference>
<evidence type="ECO:0000256" key="6">
    <source>
        <dbReference type="SAM" id="MobiDB-lite"/>
    </source>
</evidence>
<evidence type="ECO:0000259" key="7">
    <source>
        <dbReference type="SMART" id="SM00382"/>
    </source>
</evidence>
<dbReference type="Pfam" id="PF13401">
    <property type="entry name" value="AAA_22"/>
    <property type="match status" value="1"/>
</dbReference>
<evidence type="ECO:0000256" key="5">
    <source>
        <dbReference type="PROSITE-ProRule" id="PRU00339"/>
    </source>
</evidence>
<dbReference type="InterPro" id="IPR003593">
    <property type="entry name" value="AAA+_ATPase"/>
</dbReference>
<dbReference type="CDD" id="cd15831">
    <property type="entry name" value="BTAD"/>
    <property type="match status" value="1"/>
</dbReference>
<dbReference type="SMART" id="SM00862">
    <property type="entry name" value="Trans_reg_C"/>
    <property type="match status" value="1"/>
</dbReference>
<evidence type="ECO:0000313" key="12">
    <source>
        <dbReference type="Proteomes" id="UP000271548"/>
    </source>
</evidence>
<dbReference type="GO" id="GO:0006355">
    <property type="term" value="P:regulation of DNA-templated transcription"/>
    <property type="evidence" value="ECO:0007669"/>
    <property type="project" value="InterPro"/>
</dbReference>
<dbReference type="InterPro" id="IPR019734">
    <property type="entry name" value="TPR_rpt"/>
</dbReference>
<keyword evidence="2" id="KW-0805">Transcription regulation</keyword>
<accession>A0A3A9YIG9</accession>
<dbReference type="Gene3D" id="1.10.10.10">
    <property type="entry name" value="Winged helix-like DNA-binding domain superfamily/Winged helix DNA-binding domain"/>
    <property type="match status" value="1"/>
</dbReference>
<dbReference type="EMBL" id="RAZT01000006">
    <property type="protein sequence ID" value="RKN32227.1"/>
    <property type="molecule type" value="Genomic_DNA"/>
</dbReference>
<keyword evidence="3" id="KW-0238">DNA-binding</keyword>
<evidence type="ECO:0000313" key="13">
    <source>
        <dbReference type="Proteomes" id="UP000275865"/>
    </source>
</evidence>
<dbReference type="AlphaFoldDB" id="A0A3A9YIG9"/>
<dbReference type="GO" id="GO:0003677">
    <property type="term" value="F:DNA binding"/>
    <property type="evidence" value="ECO:0007669"/>
    <property type="project" value="UniProtKB-KW"/>
</dbReference>
<dbReference type="Gene3D" id="1.25.40.10">
    <property type="entry name" value="Tetratricopeptide repeat domain"/>
    <property type="match status" value="2"/>
</dbReference>
<dbReference type="Proteomes" id="UP000275865">
    <property type="component" value="Unassembled WGS sequence"/>
</dbReference>
<dbReference type="SUPFAM" id="SSF46894">
    <property type="entry name" value="C-terminal effector domain of the bipartite response regulators"/>
    <property type="match status" value="1"/>
</dbReference>
<evidence type="ECO:0000259" key="8">
    <source>
        <dbReference type="SMART" id="SM00862"/>
    </source>
</evidence>
<feature type="domain" description="OmpR/PhoB-type" evidence="8">
    <location>
        <begin position="67"/>
        <end position="139"/>
    </location>
</feature>
<dbReference type="Pfam" id="PF00486">
    <property type="entry name" value="Trans_reg_C"/>
    <property type="match status" value="1"/>
</dbReference>
<dbReference type="InterPro" id="IPR049945">
    <property type="entry name" value="AAA_22"/>
</dbReference>
<evidence type="ECO:0000256" key="3">
    <source>
        <dbReference type="ARBA" id="ARBA00023125"/>
    </source>
</evidence>
<dbReference type="InterPro" id="IPR027417">
    <property type="entry name" value="P-loop_NTPase"/>
</dbReference>
<gene>
    <name evidence="11" type="ORF">D7044_13225</name>
    <name evidence="10" type="ORF">D7147_09115</name>
</gene>
<dbReference type="SMART" id="SM01043">
    <property type="entry name" value="BTAD"/>
    <property type="match status" value="1"/>
</dbReference>
<keyword evidence="12" id="KW-1185">Reference proteome</keyword>
<feature type="repeat" description="TPR" evidence="5">
    <location>
        <begin position="899"/>
        <end position="932"/>
    </location>
</feature>
<proteinExistence type="inferred from homology"/>
<dbReference type="PANTHER" id="PTHR35807:SF1">
    <property type="entry name" value="TRANSCRIPTIONAL REGULATOR REDD"/>
    <property type="match status" value="1"/>
</dbReference>
<reference evidence="12 13" key="1">
    <citation type="submission" date="2018-09" db="EMBL/GenBank/DDBJ databases">
        <title>Micromonospora sp. nov. MS1-9, isolated from a root of Musa sp.</title>
        <authorList>
            <person name="Kuncharoen N."/>
            <person name="Kudo T."/>
            <person name="Ohkuma M."/>
            <person name="Yuki M."/>
            <person name="Tanasupawat S."/>
        </authorList>
    </citation>
    <scope>NUCLEOTIDE SEQUENCE [LARGE SCALE GENOMIC DNA]</scope>
    <source>
        <strain evidence="11 13">MS1-9</strain>
        <strain evidence="10 12">NGC1-4</strain>
    </source>
</reference>
<dbReference type="InterPro" id="IPR011990">
    <property type="entry name" value="TPR-like_helical_dom_sf"/>
</dbReference>
<sequence>MLSLLLVSPAVGRARRLRESKTSVVVRRYVGSMVIPDLLYGVTFARPRRSCVKFRILGPLTVVDKVGEVIPLPALRIRTLLAALLCWADHAVTSDALIDAVWGSDPPRTAAKNLQVNIHQLRRRLGHERIVRRPHGYQLIAETGEVDADVFGALAEQGHQAIAAGDAELAQELLTRALDLWRGNPFADIPDFDLGRELSARLVERRWLAIEDRFDAGLTLGRYSHVAAEVAPYIRENPLRERLRSAHMWALFRSGRQAEALQSYRDARRQLVEDLGIEPSPALQQLFKSILAGDTTGRDAPADSTPAAARPVAARAGVTGVSQLPLDVRGFAGRAAELAQLTDAIGAAPDRAGVYVITGAPGIGKTTLAVHLAHTMVGAFPDGQVYVDLHGSGSTRAEVSPEDALGRMLGAFGVQPRRRPTDLDAQAALFRAVLAGRRVVIILDNARNSAHVRPLLPGAPGCVVLVTSRNNLTGLVASSGAEHVALDVLDPFEARHLLAGRLGDDRVATEPEAVDDLVAMSAGLPLALAVLAARAAAGGRRHPLSAVVRELRDEHVLDALATDDDRTDVRAVFSWSYQRLSADAARLFRLLSLAPEGLLSTRAVASLAGRQPAATRSALTELTDAHLVVEHRPGLYGMHDLLRRFARERLLAGEEESVRESAVVRLLNHYLRAAHLADRWIDPNRDQVDLLPQLPEVTVADPGDPAAAMAWLDRELPALIAAMEIAATAGLHSYVWQLAWTLAPYLDRRGRRQAWVSTQRAGLDAAVAADDTAAQALCERLLGAALCRSGDLQEALEHLGTALRLYETLGDKPRLATTHINMTAVLEQQDRVSEALEHSTAALALFRAGASATPHAGEAEALNAMGWEHSLLGDHQAALTYCTEALGILDAIGDRIKQAATWDSVGYAHHHLGEYRQAVEAYQHALDLYREFGDRYFYAVVLTHLAETYSAVHQPHDTQKALREALSIMEELEHPGAPEVRERLGDLQADEHDDRASGS</sequence>
<dbReference type="GO" id="GO:0043531">
    <property type="term" value="F:ADP binding"/>
    <property type="evidence" value="ECO:0007669"/>
    <property type="project" value="InterPro"/>
</dbReference>
<dbReference type="Gene3D" id="3.40.50.300">
    <property type="entry name" value="P-loop containing nucleotide triphosphate hydrolases"/>
    <property type="match status" value="1"/>
</dbReference>
<feature type="domain" description="AAA+ ATPase" evidence="7">
    <location>
        <begin position="351"/>
        <end position="508"/>
    </location>
</feature>
<dbReference type="SUPFAM" id="SSF48452">
    <property type="entry name" value="TPR-like"/>
    <property type="match status" value="2"/>
</dbReference>
<dbReference type="InterPro" id="IPR036388">
    <property type="entry name" value="WH-like_DNA-bd_sf"/>
</dbReference>
<organism evidence="11 13">
    <name type="scientific">Micromonospora musae</name>
    <dbReference type="NCBI Taxonomy" id="1894970"/>
    <lineage>
        <taxon>Bacteria</taxon>
        <taxon>Bacillati</taxon>
        <taxon>Actinomycetota</taxon>
        <taxon>Actinomycetes</taxon>
        <taxon>Micromonosporales</taxon>
        <taxon>Micromonosporaceae</taxon>
        <taxon>Micromonospora</taxon>
    </lineage>
</organism>
<name>A0A3A9YIG9_9ACTN</name>
<dbReference type="EMBL" id="RAZS01000003">
    <property type="protein sequence ID" value="RKN20961.1"/>
    <property type="molecule type" value="Genomic_DNA"/>
</dbReference>
<dbReference type="PROSITE" id="PS50005">
    <property type="entry name" value="TPR"/>
    <property type="match status" value="1"/>
</dbReference>
<feature type="region of interest" description="Disordered" evidence="6">
    <location>
        <begin position="974"/>
        <end position="999"/>
    </location>
</feature>
<protein>
    <submittedName>
        <fullName evidence="11">Uncharacterized protein</fullName>
    </submittedName>
</protein>
<dbReference type="Pfam" id="PF13424">
    <property type="entry name" value="TPR_12"/>
    <property type="match status" value="2"/>
</dbReference>
<feature type="domain" description="Bacterial transcriptional activator" evidence="9">
    <location>
        <begin position="146"/>
        <end position="291"/>
    </location>
</feature>